<proteinExistence type="predicted"/>
<evidence type="ECO:0000313" key="3">
    <source>
        <dbReference type="RefSeq" id="XP_033815830.1"/>
    </source>
</evidence>
<dbReference type="AlphaFoldDB" id="A0A6P8SB54"/>
<reference evidence="3" key="1">
    <citation type="submission" date="2025-08" db="UniProtKB">
        <authorList>
            <consortium name="RefSeq"/>
        </authorList>
    </citation>
    <scope>IDENTIFICATION</scope>
</reference>
<evidence type="ECO:0000256" key="1">
    <source>
        <dbReference type="SAM" id="MobiDB-lite"/>
    </source>
</evidence>
<dbReference type="GeneID" id="117367423"/>
<name>A0A6P8SB54_GEOSA</name>
<dbReference type="InParanoid" id="A0A6P8SB54"/>
<protein>
    <submittedName>
        <fullName evidence="3">Protein FAM9A-like</fullName>
    </submittedName>
</protein>
<dbReference type="KEGG" id="gsh:117367423"/>
<organism evidence="2 3">
    <name type="scientific">Geotrypetes seraphini</name>
    <name type="common">Gaboon caecilian</name>
    <name type="synonym">Caecilia seraphini</name>
    <dbReference type="NCBI Taxonomy" id="260995"/>
    <lineage>
        <taxon>Eukaryota</taxon>
        <taxon>Metazoa</taxon>
        <taxon>Chordata</taxon>
        <taxon>Craniata</taxon>
        <taxon>Vertebrata</taxon>
        <taxon>Euteleostomi</taxon>
        <taxon>Amphibia</taxon>
        <taxon>Gymnophiona</taxon>
        <taxon>Geotrypetes</taxon>
    </lineage>
</organism>
<sequence length="113" mass="12540">MSRNSSRGVQEELHAQVARAVMVAPPGAGAGTGPVQEEEESEREEEEGETERGEEEEKKEETEEKDEEDTSPDPTHFLLPDYSAPQEGLLRSGPEGHAFCIFSHPLQHRELSL</sequence>
<feature type="compositionally biased region" description="Acidic residues" evidence="1">
    <location>
        <begin position="36"/>
        <end position="54"/>
    </location>
</feature>
<dbReference type="Proteomes" id="UP000515159">
    <property type="component" value="Chromosome 10"/>
</dbReference>
<feature type="compositionally biased region" description="Low complexity" evidence="1">
    <location>
        <begin position="17"/>
        <end position="27"/>
    </location>
</feature>
<dbReference type="RefSeq" id="XP_033815830.1">
    <property type="nucleotide sequence ID" value="XM_033959939.1"/>
</dbReference>
<keyword evidence="2" id="KW-1185">Reference proteome</keyword>
<accession>A0A6P8SB54</accession>
<evidence type="ECO:0000313" key="2">
    <source>
        <dbReference type="Proteomes" id="UP000515159"/>
    </source>
</evidence>
<gene>
    <name evidence="3" type="primary">LOC117367423</name>
</gene>
<feature type="region of interest" description="Disordered" evidence="1">
    <location>
        <begin position="1"/>
        <end position="90"/>
    </location>
</feature>